<dbReference type="InterPro" id="IPR023393">
    <property type="entry name" value="START-like_dom_sf"/>
</dbReference>
<dbReference type="InterPro" id="IPR011991">
    <property type="entry name" value="ArsR-like_HTH"/>
</dbReference>
<comment type="caution">
    <text evidence="4">The sequence shown here is derived from an EMBL/GenBank/DDBJ whole genome shotgun (WGS) entry which is preliminary data.</text>
</comment>
<keyword evidence="5" id="KW-1185">Reference proteome</keyword>
<dbReference type="SUPFAM" id="SSF55961">
    <property type="entry name" value="Bet v1-like"/>
    <property type="match status" value="1"/>
</dbReference>
<dbReference type="PANTHER" id="PTHR38600:SF1">
    <property type="entry name" value="TRANSCRIPTIONAL REGULATORY PROTEIN"/>
    <property type="match status" value="1"/>
</dbReference>
<proteinExistence type="inferred from homology"/>
<evidence type="ECO:0000313" key="4">
    <source>
        <dbReference type="EMBL" id="MFC0524214.1"/>
    </source>
</evidence>
<dbReference type="Gene3D" id="1.10.10.10">
    <property type="entry name" value="Winged helix-like DNA-binding domain superfamily/Winged helix DNA-binding domain"/>
    <property type="match status" value="1"/>
</dbReference>
<dbReference type="RefSeq" id="WP_377347969.1">
    <property type="nucleotide sequence ID" value="NZ_JBHLTP010000010.1"/>
</dbReference>
<sequence>MHNEQLAAVFKALSHPIRMDILDFLKDGPKTTGDVNDNVQDVSRYAVMKHLTVLEEANLILIRRQGRARLNYINVLPLQQAYERWVSQYQHSTAKSAIALKRFIEGGEENMTEQGLQHDSFQLEQEFEINSTPAKVYTALTEDIGKWWAYRLCGEGSTMTLTPEVGGTFIEKGQHGAAALWGTVYFVKDNEEIRLQGLLGMTGAVNSAYTFKLEPKGNHTVLKLSHHAVGLLDPEWGRMHDEGWKELLGQFLKDYVETGKQPEIN</sequence>
<evidence type="ECO:0000313" key="5">
    <source>
        <dbReference type="Proteomes" id="UP001589836"/>
    </source>
</evidence>
<evidence type="ECO:0000256" key="2">
    <source>
        <dbReference type="ARBA" id="ARBA00023125"/>
    </source>
</evidence>
<organism evidence="4 5">
    <name type="scientific">Pontibacillus salicampi</name>
    <dbReference type="NCBI Taxonomy" id="1449801"/>
    <lineage>
        <taxon>Bacteria</taxon>
        <taxon>Bacillati</taxon>
        <taxon>Bacillota</taxon>
        <taxon>Bacilli</taxon>
        <taxon>Bacillales</taxon>
        <taxon>Bacillaceae</taxon>
        <taxon>Pontibacillus</taxon>
    </lineage>
</organism>
<dbReference type="CDD" id="cd00090">
    <property type="entry name" value="HTH_ARSR"/>
    <property type="match status" value="1"/>
</dbReference>
<feature type="domain" description="HTH arsR-type" evidence="3">
    <location>
        <begin position="1"/>
        <end position="93"/>
    </location>
</feature>
<dbReference type="SUPFAM" id="SSF46785">
    <property type="entry name" value="Winged helix' DNA-binding domain"/>
    <property type="match status" value="1"/>
</dbReference>
<dbReference type="InterPro" id="IPR036388">
    <property type="entry name" value="WH-like_DNA-bd_sf"/>
</dbReference>
<dbReference type="InterPro" id="IPR036390">
    <property type="entry name" value="WH_DNA-bd_sf"/>
</dbReference>
<dbReference type="InterPro" id="IPR013538">
    <property type="entry name" value="ASHA1/2-like_C"/>
</dbReference>
<reference evidence="4 5" key="1">
    <citation type="submission" date="2024-09" db="EMBL/GenBank/DDBJ databases">
        <authorList>
            <person name="Sun Q."/>
            <person name="Mori K."/>
        </authorList>
    </citation>
    <scope>NUCLEOTIDE SEQUENCE [LARGE SCALE GENOMIC DNA]</scope>
    <source>
        <strain evidence="4 5">NCAIM B.02529</strain>
    </source>
</reference>
<name>A0ABV6LP83_9BACI</name>
<dbReference type="SMART" id="SM00418">
    <property type="entry name" value="HTH_ARSR"/>
    <property type="match status" value="1"/>
</dbReference>
<dbReference type="PANTHER" id="PTHR38600">
    <property type="entry name" value="TRANSCRIPTIONAL REGULATORY PROTEIN"/>
    <property type="match status" value="1"/>
</dbReference>
<dbReference type="Pfam" id="PF12840">
    <property type="entry name" value="HTH_20"/>
    <property type="match status" value="1"/>
</dbReference>
<dbReference type="Proteomes" id="UP001589836">
    <property type="component" value="Unassembled WGS sequence"/>
</dbReference>
<dbReference type="Pfam" id="PF08327">
    <property type="entry name" value="AHSA1"/>
    <property type="match status" value="1"/>
</dbReference>
<dbReference type="InterPro" id="IPR001845">
    <property type="entry name" value="HTH_ArsR_DNA-bd_dom"/>
</dbReference>
<evidence type="ECO:0000256" key="1">
    <source>
        <dbReference type="ARBA" id="ARBA00006817"/>
    </source>
</evidence>
<dbReference type="CDD" id="cd07814">
    <property type="entry name" value="SRPBCC_CalC_Aha1-like"/>
    <property type="match status" value="1"/>
</dbReference>
<protein>
    <submittedName>
        <fullName evidence="4">Helix-turn-helix domain-containing protein</fullName>
    </submittedName>
</protein>
<comment type="similarity">
    <text evidence="1">Belongs to the AHA1 family.</text>
</comment>
<gene>
    <name evidence="4" type="ORF">ACFFGV_11625</name>
</gene>
<dbReference type="Gene3D" id="3.30.530.20">
    <property type="match status" value="1"/>
</dbReference>
<keyword evidence="2" id="KW-0238">DNA-binding</keyword>
<evidence type="ECO:0000259" key="3">
    <source>
        <dbReference type="PROSITE" id="PS50987"/>
    </source>
</evidence>
<dbReference type="PROSITE" id="PS50987">
    <property type="entry name" value="HTH_ARSR_2"/>
    <property type="match status" value="1"/>
</dbReference>
<dbReference type="EMBL" id="JBHLTP010000010">
    <property type="protein sequence ID" value="MFC0524214.1"/>
    <property type="molecule type" value="Genomic_DNA"/>
</dbReference>
<accession>A0ABV6LP83</accession>